<dbReference type="GO" id="GO:0005737">
    <property type="term" value="C:cytoplasm"/>
    <property type="evidence" value="ECO:0007669"/>
    <property type="project" value="UniProtKB-SubCell"/>
</dbReference>
<dbReference type="PANTHER" id="PTHR44111">
    <property type="entry name" value="ELONGATOR COMPLEX PROTEIN 2"/>
    <property type="match status" value="1"/>
</dbReference>
<dbReference type="InterPro" id="IPR001680">
    <property type="entry name" value="WD40_rpt"/>
</dbReference>
<dbReference type="InterPro" id="IPR013078">
    <property type="entry name" value="His_Pase_superF_clade-1"/>
</dbReference>
<dbReference type="Gene3D" id="2.130.10.10">
    <property type="entry name" value="YVTN repeat-like/Quinoprotein amine dehydrogenase"/>
    <property type="match status" value="4"/>
</dbReference>
<accession>A0A318Y8S9</accession>
<dbReference type="GO" id="GO:0005634">
    <property type="term" value="C:nucleus"/>
    <property type="evidence" value="ECO:0007669"/>
    <property type="project" value="UniProtKB-SubCell"/>
</dbReference>
<feature type="repeat" description="WD" evidence="13">
    <location>
        <begin position="709"/>
        <end position="744"/>
    </location>
</feature>
<dbReference type="RefSeq" id="XP_025474171.1">
    <property type="nucleotide sequence ID" value="XM_025620893.1"/>
</dbReference>
<dbReference type="GO" id="GO:0003873">
    <property type="term" value="F:6-phosphofructo-2-kinase activity"/>
    <property type="evidence" value="ECO:0007669"/>
    <property type="project" value="InterPro"/>
</dbReference>
<keyword evidence="17" id="KW-1185">Reference proteome</keyword>
<comment type="pathway">
    <text evidence="3">tRNA modification; 5-methoxycarbonylmethyl-2-thiouridine-tRNA biosynthesis.</text>
</comment>
<keyword evidence="7 13" id="KW-0853">WD repeat</keyword>
<dbReference type="Proteomes" id="UP000247647">
    <property type="component" value="Unassembled WGS sequence"/>
</dbReference>
<dbReference type="GO" id="GO:0002098">
    <property type="term" value="P:tRNA wobble uridine modification"/>
    <property type="evidence" value="ECO:0007669"/>
    <property type="project" value="InterPro"/>
</dbReference>
<dbReference type="CDD" id="cd07067">
    <property type="entry name" value="HP_PGM_like"/>
    <property type="match status" value="1"/>
</dbReference>
<dbReference type="InterPro" id="IPR036322">
    <property type="entry name" value="WD40_repeat_dom_sf"/>
</dbReference>
<feature type="repeat" description="WD" evidence="13">
    <location>
        <begin position="812"/>
        <end position="859"/>
    </location>
</feature>
<dbReference type="OrthoDB" id="27911at2759"/>
<reference evidence="16" key="1">
    <citation type="submission" date="2016-12" db="EMBL/GenBank/DDBJ databases">
        <title>The genomes of Aspergillus section Nigri reveals drivers in fungal speciation.</title>
        <authorList>
            <consortium name="DOE Joint Genome Institute"/>
            <person name="Vesth T.C."/>
            <person name="Nybo J."/>
            <person name="Theobald S."/>
            <person name="Brandl J."/>
            <person name="Frisvad J.C."/>
            <person name="Nielsen K.F."/>
            <person name="Lyhne E.K."/>
            <person name="Kogle M.E."/>
            <person name="Kuo A."/>
            <person name="Riley R."/>
            <person name="Clum A."/>
            <person name="Nolan M."/>
            <person name="Lipzen A."/>
            <person name="Salamov A."/>
            <person name="Henrissat B."/>
            <person name="Wiebenga A."/>
            <person name="De Vries R.P."/>
            <person name="Grigoriev I.V."/>
            <person name="Mortensen U.H."/>
            <person name="Andersen M.R."/>
            <person name="Baker S.E."/>
        </authorList>
    </citation>
    <scope>NUCLEOTIDE SEQUENCE [LARGE SCALE GENOMIC DNA]</scope>
    <source>
        <strain evidence="16">CBS 115656</strain>
    </source>
</reference>
<dbReference type="Pfam" id="PF01591">
    <property type="entry name" value="6PF2K"/>
    <property type="match status" value="1"/>
</dbReference>
<organism evidence="16 17">
    <name type="scientific">Aspergillus neoniger (strain CBS 115656)</name>
    <dbReference type="NCBI Taxonomy" id="1448310"/>
    <lineage>
        <taxon>Eukaryota</taxon>
        <taxon>Fungi</taxon>
        <taxon>Dikarya</taxon>
        <taxon>Ascomycota</taxon>
        <taxon>Pezizomycotina</taxon>
        <taxon>Eurotiomycetes</taxon>
        <taxon>Eurotiomycetidae</taxon>
        <taxon>Eurotiales</taxon>
        <taxon>Aspergillaceae</taxon>
        <taxon>Aspergillus</taxon>
        <taxon>Aspergillus subgen. Circumdati</taxon>
    </lineage>
</organism>
<feature type="repeat" description="WD" evidence="13">
    <location>
        <begin position="658"/>
        <end position="703"/>
    </location>
</feature>
<feature type="domain" description="6-phosphofructo-2-kinase" evidence="15">
    <location>
        <begin position="45"/>
        <end position="264"/>
    </location>
</feature>
<dbReference type="GO" id="GO:0006000">
    <property type="term" value="P:fructose metabolic process"/>
    <property type="evidence" value="ECO:0007669"/>
    <property type="project" value="InterPro"/>
</dbReference>
<dbReference type="PRINTS" id="PR00991">
    <property type="entry name" value="6PFRUCTKNASE"/>
</dbReference>
<keyword evidence="12" id="KW-0539">Nucleus</keyword>
<dbReference type="SMART" id="SM00855">
    <property type="entry name" value="PGAM"/>
    <property type="match status" value="1"/>
</dbReference>
<dbReference type="InterPro" id="IPR029033">
    <property type="entry name" value="His_PPase_superfam"/>
</dbReference>
<evidence type="ECO:0000256" key="1">
    <source>
        <dbReference type="ARBA" id="ARBA00004123"/>
    </source>
</evidence>
<dbReference type="FunFam" id="3.40.50.1240:FF:000031">
    <property type="entry name" value="6-phosphofructo-2-kinase/fructose-2, 6-bisphosphatase"/>
    <property type="match status" value="1"/>
</dbReference>
<dbReference type="EMBL" id="KZ821505">
    <property type="protein sequence ID" value="PYH28693.1"/>
    <property type="molecule type" value="Genomic_DNA"/>
</dbReference>
<evidence type="ECO:0000256" key="3">
    <source>
        <dbReference type="ARBA" id="ARBA00005043"/>
    </source>
</evidence>
<feature type="region of interest" description="Disordered" evidence="14">
    <location>
        <begin position="1118"/>
        <end position="1138"/>
    </location>
</feature>
<evidence type="ECO:0000256" key="8">
    <source>
        <dbReference type="ARBA" id="ARBA00022694"/>
    </source>
</evidence>
<dbReference type="GO" id="GO:0006003">
    <property type="term" value="P:fructose 2,6-bisphosphate metabolic process"/>
    <property type="evidence" value="ECO:0007669"/>
    <property type="project" value="InterPro"/>
</dbReference>
<comment type="subcellular location">
    <subcellularLocation>
        <location evidence="2">Cytoplasm</location>
    </subcellularLocation>
    <subcellularLocation>
        <location evidence="1">Nucleus</location>
    </subcellularLocation>
</comment>
<dbReference type="SUPFAM" id="SSF53254">
    <property type="entry name" value="Phosphoglycerate mutase-like"/>
    <property type="match status" value="1"/>
</dbReference>
<dbReference type="FunFam" id="2.130.10.10:FF:000835">
    <property type="entry name" value="RNA polymerase II Elongator subunit"/>
    <property type="match status" value="1"/>
</dbReference>
<dbReference type="Gene3D" id="3.40.50.300">
    <property type="entry name" value="P-loop containing nucleotide triphosphate hydrolases"/>
    <property type="match status" value="1"/>
</dbReference>
<dbReference type="SUPFAM" id="SSF52540">
    <property type="entry name" value="P-loop containing nucleoside triphosphate hydrolases"/>
    <property type="match status" value="1"/>
</dbReference>
<protein>
    <recommendedName>
        <fullName evidence="5">Elongator complex protein 2</fullName>
    </recommendedName>
</protein>
<dbReference type="SUPFAM" id="SSF50978">
    <property type="entry name" value="WD40 repeat-like"/>
    <property type="match status" value="2"/>
</dbReference>
<dbReference type="GO" id="GO:0005524">
    <property type="term" value="F:ATP binding"/>
    <property type="evidence" value="ECO:0007669"/>
    <property type="project" value="UniProtKB-KW"/>
</dbReference>
<proteinExistence type="inferred from homology"/>
<evidence type="ECO:0000256" key="7">
    <source>
        <dbReference type="ARBA" id="ARBA00022574"/>
    </source>
</evidence>
<comment type="similarity">
    <text evidence="4">Belongs to the WD repeat ELP2 family.</text>
</comment>
<evidence type="ECO:0000256" key="12">
    <source>
        <dbReference type="ARBA" id="ARBA00023242"/>
    </source>
</evidence>
<dbReference type="InterPro" id="IPR027417">
    <property type="entry name" value="P-loop_NTPase"/>
</dbReference>
<dbReference type="Pfam" id="PF00300">
    <property type="entry name" value="His_Phos_1"/>
    <property type="match status" value="1"/>
</dbReference>
<evidence type="ECO:0000313" key="16">
    <source>
        <dbReference type="EMBL" id="PYH28693.1"/>
    </source>
</evidence>
<keyword evidence="8" id="KW-0819">tRNA processing</keyword>
<evidence type="ECO:0000256" key="4">
    <source>
        <dbReference type="ARBA" id="ARBA00005881"/>
    </source>
</evidence>
<feature type="compositionally biased region" description="Acidic residues" evidence="14">
    <location>
        <begin position="1127"/>
        <end position="1136"/>
    </location>
</feature>
<evidence type="ECO:0000256" key="10">
    <source>
        <dbReference type="ARBA" id="ARBA00022741"/>
    </source>
</evidence>
<gene>
    <name evidence="16" type="ORF">BO87DRAFT_346199</name>
</gene>
<dbReference type="InterPro" id="IPR037289">
    <property type="entry name" value="Elp2"/>
</dbReference>
<evidence type="ECO:0000256" key="11">
    <source>
        <dbReference type="ARBA" id="ARBA00022840"/>
    </source>
</evidence>
<dbReference type="PROSITE" id="PS50082">
    <property type="entry name" value="WD_REPEATS_2"/>
    <property type="match status" value="6"/>
</dbReference>
<keyword evidence="6" id="KW-0963">Cytoplasm</keyword>
<feature type="repeat" description="WD" evidence="13">
    <location>
        <begin position="1268"/>
        <end position="1306"/>
    </location>
</feature>
<feature type="compositionally biased region" description="Basic and acidic residues" evidence="14">
    <location>
        <begin position="519"/>
        <end position="532"/>
    </location>
</feature>
<dbReference type="SMART" id="SM00320">
    <property type="entry name" value="WD40"/>
    <property type="match status" value="13"/>
</dbReference>
<dbReference type="GeneID" id="37123349"/>
<dbReference type="PANTHER" id="PTHR44111:SF1">
    <property type="entry name" value="ELONGATOR COMPLEX PROTEIN 2"/>
    <property type="match status" value="1"/>
</dbReference>
<name>A0A318Y8S9_ASPNB</name>
<dbReference type="PROSITE" id="PS50294">
    <property type="entry name" value="WD_REPEATS_REGION"/>
    <property type="match status" value="4"/>
</dbReference>
<keyword evidence="10" id="KW-0547">Nucleotide-binding</keyword>
<feature type="repeat" description="WD" evidence="13">
    <location>
        <begin position="1220"/>
        <end position="1252"/>
    </location>
</feature>
<evidence type="ECO:0000256" key="13">
    <source>
        <dbReference type="PROSITE-ProRule" id="PRU00221"/>
    </source>
</evidence>
<dbReference type="InterPro" id="IPR013079">
    <property type="entry name" value="6Phosfructo_kin"/>
</dbReference>
<evidence type="ECO:0000256" key="5">
    <source>
        <dbReference type="ARBA" id="ARBA00020267"/>
    </source>
</evidence>
<dbReference type="GO" id="GO:0033588">
    <property type="term" value="C:elongator holoenzyme complex"/>
    <property type="evidence" value="ECO:0007669"/>
    <property type="project" value="InterPro"/>
</dbReference>
<dbReference type="InterPro" id="IPR015943">
    <property type="entry name" value="WD40/YVTN_repeat-like_dom_sf"/>
</dbReference>
<feature type="repeat" description="WD" evidence="13">
    <location>
        <begin position="898"/>
        <end position="932"/>
    </location>
</feature>
<evidence type="ECO:0000256" key="6">
    <source>
        <dbReference type="ARBA" id="ARBA00022490"/>
    </source>
</evidence>
<keyword evidence="9" id="KW-0677">Repeat</keyword>
<dbReference type="CDD" id="cd00200">
    <property type="entry name" value="WD40"/>
    <property type="match status" value="1"/>
</dbReference>
<feature type="region of interest" description="Disordered" evidence="14">
    <location>
        <begin position="497"/>
        <end position="532"/>
    </location>
</feature>
<dbReference type="FunFam" id="3.40.50.300:FF:001280">
    <property type="entry name" value="Related to 6-phosphofructo-2-kinase"/>
    <property type="match status" value="1"/>
</dbReference>
<dbReference type="InterPro" id="IPR003094">
    <property type="entry name" value="6Pfruct_kin"/>
</dbReference>
<evidence type="ECO:0000256" key="2">
    <source>
        <dbReference type="ARBA" id="ARBA00004496"/>
    </source>
</evidence>
<evidence type="ECO:0000256" key="9">
    <source>
        <dbReference type="ARBA" id="ARBA00022737"/>
    </source>
</evidence>
<dbReference type="FunFam" id="2.130.10.10:FF:000400">
    <property type="entry name" value="Elongator acetyltransferase complex subunit 2"/>
    <property type="match status" value="1"/>
</dbReference>
<dbReference type="Pfam" id="PF00400">
    <property type="entry name" value="WD40"/>
    <property type="match status" value="7"/>
</dbReference>
<dbReference type="UniPathway" id="UPA00988"/>
<evidence type="ECO:0000313" key="17">
    <source>
        <dbReference type="Proteomes" id="UP000247647"/>
    </source>
</evidence>
<dbReference type="Gene3D" id="3.40.50.1240">
    <property type="entry name" value="Phosphoglycerate mutase-like"/>
    <property type="match status" value="1"/>
</dbReference>
<evidence type="ECO:0000256" key="14">
    <source>
        <dbReference type="SAM" id="MobiDB-lite"/>
    </source>
</evidence>
<keyword evidence="11" id="KW-0067">ATP-binding</keyword>
<sequence length="1410" mass="156697">MDTLLTADIVANSPRFRRKSSTFVDAIHDLPEKADLAPAQLYSTESGRLFHSGRIVIITVGLPARGKTHMSVALARYLRWLGVKTRIFHLGDYRRATIPYGQDIPDDYFFVNASASSVLLRQKIVKRCREDIYHFLNHENGQIAIYDAVNPIASGRRSLAKEFSKHDIETLFIESWCDDERIIEENVRRVKISSPDYVGWSSEDAVKHYLTRIAARIPQFQTMEETDLNYIKMINAGERLIVNNKSFGYLSNRIVFYLLNLHIKSRHTYFARAGVSLEAGSYKADASLSEQGEEYAKKMTECLLQHREAERQAMADQGEKDYELKPLTVWTSTRRRTVETAKYLHEKGYKVRQRSQMSQLNPGVCEMMSERKIRQEYPDEVAKHDLDPYHHRYPRAESYHDLAVRLEPIILELEREQNDLLIIAHESVLRVLYGYLMACNAADIPFLEFPRDEIIEIIPESYQNEARRIHIPGLPKEIIPGSPEDIKIPVPPSGMMTPLAGGLGSPKEGLATPQSGLRTPREPERISQQHVEDGLQGSWPCVSYCGEDGDGGVGKRRGPDFSLLIDKPPSLPAQKVGWLCDPFEHGWLVTNKPTPHSYFLPCLFMVSITTEYISVGGNRHPAAADWDVQSGVLAFGADNNVALWDPRESSQRGVYSLLVGHTDKVSVVRFYTCPSTGARLLLTGSVDHTVRLWRPDSENSRQFVHAHTLEGHAGSVNTIAIAEGLDIVASGAADATVKIWKISTQGEPKGELLRSIPMKPRFFPLALALTPLRTESNDRPVALAVAGTTNIVQVYVAENTLVDPDFKLAAVLSGHEAWVRSLSFTSDKQSKTGDLLLASASQDKYVRLWRFQRGEVTQATPACDDDPMLGGFEPTLSNKAHQFTAAGTKYSVTFEALLFGNEDWIYTTAWNPDPERQQLLTASADNTLTIWEQDPVSGVWLSAERMGEISVQKGSTTATGSTGGFWIGLWAPDGKQVVSLGRTGSWRSWKYDAETDMWAQSLGISGHVRSANGVQWEPTGGYLLSTSADQTTRLHAQWLRDGLKSWHEFSRPQIHGYDLNCVDTLGPARFVSGAEEKLLRVFNEPGPIAQLLEKLSGFKQTTEGALPDTAQIPVLGLSNQAPADDAPTGEDGVEGEEVGKAQANQALLAESNQPPLEDQLARYTLWPEHEKLYGHGYEISAVAVSHDRTLIATACKASSIDHAVVRLYDTSDWHEIRPSLAAHTLTITSLAFSSDDQYLLSVGRDRQWAVYQRSEQDPSTFSLLTSNPKGHSRMILDAAWAPASGKPIFTTAGRDKSVKLWQMTEGFFECKSTIPLTTPVTALAFLPQIYNNSFFVATGEESGAVSVYQVAVDSLEASHLSSIDKLASPSKAITQLSWRPVPDADIRNFALAVASEDTSTRIYSFSDMVS</sequence>
<evidence type="ECO:0000259" key="15">
    <source>
        <dbReference type="Pfam" id="PF01591"/>
    </source>
</evidence>